<keyword evidence="10" id="KW-0812">Transmembrane</keyword>
<evidence type="ECO:0000313" key="14">
    <source>
        <dbReference type="Proteomes" id="UP000483004"/>
    </source>
</evidence>
<keyword evidence="4" id="KW-0808">Transferase</keyword>
<gene>
    <name evidence="13" type="ORF">F9B16_04110</name>
</gene>
<proteinExistence type="predicted"/>
<dbReference type="GO" id="GO:0046983">
    <property type="term" value="F:protein dimerization activity"/>
    <property type="evidence" value="ECO:0007669"/>
    <property type="project" value="InterPro"/>
</dbReference>
<evidence type="ECO:0000256" key="5">
    <source>
        <dbReference type="ARBA" id="ARBA00022741"/>
    </source>
</evidence>
<dbReference type="SUPFAM" id="SSF55874">
    <property type="entry name" value="ATPase domain of HSP90 chaperone/DNA topoisomerase II/histidine kinase"/>
    <property type="match status" value="1"/>
</dbReference>
<dbReference type="Gene3D" id="1.20.5.1930">
    <property type="match status" value="1"/>
</dbReference>
<dbReference type="EMBL" id="WBMR01000006">
    <property type="protein sequence ID" value="KAB2388466.1"/>
    <property type="molecule type" value="Genomic_DNA"/>
</dbReference>
<dbReference type="GO" id="GO:0000155">
    <property type="term" value="F:phosphorelay sensor kinase activity"/>
    <property type="evidence" value="ECO:0007669"/>
    <property type="project" value="InterPro"/>
</dbReference>
<keyword evidence="7" id="KW-0067">ATP-binding</keyword>
<comment type="caution">
    <text evidence="13">The sequence shown here is derived from an EMBL/GenBank/DDBJ whole genome shotgun (WGS) entry which is preliminary data.</text>
</comment>
<feature type="transmembrane region" description="Helical" evidence="10">
    <location>
        <begin position="30"/>
        <end position="50"/>
    </location>
</feature>
<keyword evidence="5" id="KW-0547">Nucleotide-binding</keyword>
<evidence type="ECO:0000256" key="8">
    <source>
        <dbReference type="ARBA" id="ARBA00023012"/>
    </source>
</evidence>
<evidence type="ECO:0000259" key="11">
    <source>
        <dbReference type="Pfam" id="PF02518"/>
    </source>
</evidence>
<feature type="domain" description="Histidine kinase/HSP90-like ATPase" evidence="11">
    <location>
        <begin position="336"/>
        <end position="426"/>
    </location>
</feature>
<dbReference type="Pfam" id="PF07730">
    <property type="entry name" value="HisKA_3"/>
    <property type="match status" value="1"/>
</dbReference>
<dbReference type="CDD" id="cd16917">
    <property type="entry name" value="HATPase_UhpB-NarQ-NarX-like"/>
    <property type="match status" value="1"/>
</dbReference>
<comment type="catalytic activity">
    <reaction evidence="1">
        <text>ATP + protein L-histidine = ADP + protein N-phospho-L-histidine.</text>
        <dbReference type="EC" id="2.7.13.3"/>
    </reaction>
</comment>
<dbReference type="InterPro" id="IPR050482">
    <property type="entry name" value="Sensor_HK_TwoCompSys"/>
</dbReference>
<keyword evidence="8" id="KW-0902">Two-component regulatory system</keyword>
<feature type="transmembrane region" description="Helical" evidence="10">
    <location>
        <begin position="148"/>
        <end position="167"/>
    </location>
</feature>
<evidence type="ECO:0000256" key="9">
    <source>
        <dbReference type="SAM" id="MobiDB-lite"/>
    </source>
</evidence>
<reference evidence="13 14" key="1">
    <citation type="submission" date="2019-09" db="EMBL/GenBank/DDBJ databases">
        <title>Actinomadura physcomitrii sp. nov., a novel actinomycete isolated from moss [Physcomitrium sphaericum (Ludw) Fuernr].</title>
        <authorList>
            <person name="Liu C."/>
            <person name="Zhuang X."/>
        </authorList>
    </citation>
    <scope>NUCLEOTIDE SEQUENCE [LARGE SCALE GENOMIC DNA]</scope>
    <source>
        <strain evidence="13 14">CYP1-1B</strain>
    </source>
</reference>
<dbReference type="Proteomes" id="UP000483004">
    <property type="component" value="Unassembled WGS sequence"/>
</dbReference>
<dbReference type="Gene3D" id="3.30.565.10">
    <property type="entry name" value="Histidine kinase-like ATPase, C-terminal domain"/>
    <property type="match status" value="1"/>
</dbReference>
<organism evidence="13 14">
    <name type="scientific">Actinomadura montaniterrae</name>
    <dbReference type="NCBI Taxonomy" id="1803903"/>
    <lineage>
        <taxon>Bacteria</taxon>
        <taxon>Bacillati</taxon>
        <taxon>Actinomycetota</taxon>
        <taxon>Actinomycetes</taxon>
        <taxon>Streptosporangiales</taxon>
        <taxon>Thermomonosporaceae</taxon>
        <taxon>Actinomadura</taxon>
    </lineage>
</organism>
<dbReference type="PANTHER" id="PTHR24421">
    <property type="entry name" value="NITRATE/NITRITE SENSOR PROTEIN NARX-RELATED"/>
    <property type="match status" value="1"/>
</dbReference>
<dbReference type="AlphaFoldDB" id="A0A6L3W669"/>
<dbReference type="GO" id="GO:0005524">
    <property type="term" value="F:ATP binding"/>
    <property type="evidence" value="ECO:0007669"/>
    <property type="project" value="UniProtKB-KW"/>
</dbReference>
<evidence type="ECO:0000259" key="12">
    <source>
        <dbReference type="Pfam" id="PF07730"/>
    </source>
</evidence>
<feature type="compositionally biased region" description="Basic and acidic residues" evidence="9">
    <location>
        <begin position="1"/>
        <end position="11"/>
    </location>
</feature>
<evidence type="ECO:0000256" key="2">
    <source>
        <dbReference type="ARBA" id="ARBA00012438"/>
    </source>
</evidence>
<dbReference type="GO" id="GO:0016020">
    <property type="term" value="C:membrane"/>
    <property type="evidence" value="ECO:0007669"/>
    <property type="project" value="InterPro"/>
</dbReference>
<feature type="region of interest" description="Disordered" evidence="9">
    <location>
        <begin position="279"/>
        <end position="302"/>
    </location>
</feature>
<feature type="compositionally biased region" description="Gly residues" evidence="9">
    <location>
        <begin position="286"/>
        <end position="295"/>
    </location>
</feature>
<keyword evidence="10" id="KW-0472">Membrane</keyword>
<accession>A0A6L3W669</accession>
<evidence type="ECO:0000256" key="1">
    <source>
        <dbReference type="ARBA" id="ARBA00000085"/>
    </source>
</evidence>
<protein>
    <recommendedName>
        <fullName evidence="2">histidine kinase</fullName>
        <ecNumber evidence="2">2.7.13.3</ecNumber>
    </recommendedName>
</protein>
<dbReference type="RefSeq" id="WP_151538463.1">
    <property type="nucleotide sequence ID" value="NZ_WBMR01000006.1"/>
</dbReference>
<dbReference type="OrthoDB" id="227596at2"/>
<dbReference type="EC" id="2.7.13.3" evidence="2"/>
<keyword evidence="3" id="KW-0597">Phosphoprotein</keyword>
<evidence type="ECO:0000256" key="4">
    <source>
        <dbReference type="ARBA" id="ARBA00022679"/>
    </source>
</evidence>
<feature type="region of interest" description="Disordered" evidence="9">
    <location>
        <begin position="1"/>
        <end position="26"/>
    </location>
</feature>
<keyword evidence="6 13" id="KW-0418">Kinase</keyword>
<evidence type="ECO:0000256" key="10">
    <source>
        <dbReference type="SAM" id="Phobius"/>
    </source>
</evidence>
<dbReference type="InterPro" id="IPR011712">
    <property type="entry name" value="Sig_transdc_His_kin_sub3_dim/P"/>
</dbReference>
<dbReference type="InterPro" id="IPR036890">
    <property type="entry name" value="HATPase_C_sf"/>
</dbReference>
<evidence type="ECO:0000256" key="3">
    <source>
        <dbReference type="ARBA" id="ARBA00022553"/>
    </source>
</evidence>
<keyword evidence="14" id="KW-1185">Reference proteome</keyword>
<keyword evidence="10" id="KW-1133">Transmembrane helix</keyword>
<name>A0A6L3W669_9ACTN</name>
<evidence type="ECO:0000313" key="13">
    <source>
        <dbReference type="EMBL" id="KAB2388466.1"/>
    </source>
</evidence>
<dbReference type="Pfam" id="PF02518">
    <property type="entry name" value="HATPase_c"/>
    <property type="match status" value="1"/>
</dbReference>
<dbReference type="PANTHER" id="PTHR24421:SF10">
    <property type="entry name" value="NITRATE_NITRITE SENSOR PROTEIN NARQ"/>
    <property type="match status" value="1"/>
</dbReference>
<sequence>MHVETAREGRGRLRGLLRPEPAGEPPSRRALAADALFALAVTAVALLVAAQTGNGDQPDRVDFGGPLAPDAPVPPGFGEHPDPVHPSWTLTVLTTLPLAFRRRYPLAAFWAVLTAAWALRHGMTWVTVLACLIAGFGAIAYSRYRVQAVASLGVAAVLAGLAYRGTAASLPDWSAPFFVLLAAGVLAMAVRFWRGRLAQIERAQQEATRRAVEVERARIAAELHDVVTHNVSVMVIQTGAARKVVDADPELSKKAMLDVEASGRAAMAELRHVMGLLAPSGEGDGDGGGEAGGGVPVPQPGLDRLAPLIDRVRATGLRVTADIDPPPGTLPPGVDLTAYRVVQEALTNAMKHASGASAAVAVRCDGDDLRIEVTDTGGAPGAGTGARMGDGRGLINLRERLAVYGGTLESGRTLAGGFRVAATIPWRTP</sequence>
<evidence type="ECO:0000256" key="7">
    <source>
        <dbReference type="ARBA" id="ARBA00022840"/>
    </source>
</evidence>
<feature type="domain" description="Signal transduction histidine kinase subgroup 3 dimerisation and phosphoacceptor" evidence="12">
    <location>
        <begin position="215"/>
        <end position="280"/>
    </location>
</feature>
<feature type="transmembrane region" description="Helical" evidence="10">
    <location>
        <begin position="125"/>
        <end position="141"/>
    </location>
</feature>
<evidence type="ECO:0000256" key="6">
    <source>
        <dbReference type="ARBA" id="ARBA00022777"/>
    </source>
</evidence>
<dbReference type="InterPro" id="IPR003594">
    <property type="entry name" value="HATPase_dom"/>
</dbReference>
<feature type="transmembrane region" description="Helical" evidence="10">
    <location>
        <begin position="173"/>
        <end position="193"/>
    </location>
</feature>